<organism evidence="1 2">
    <name type="scientific">Uliginosibacterium silvisoli</name>
    <dbReference type="NCBI Taxonomy" id="3114758"/>
    <lineage>
        <taxon>Bacteria</taxon>
        <taxon>Pseudomonadati</taxon>
        <taxon>Pseudomonadota</taxon>
        <taxon>Betaproteobacteria</taxon>
        <taxon>Rhodocyclales</taxon>
        <taxon>Zoogloeaceae</taxon>
        <taxon>Uliginosibacterium</taxon>
    </lineage>
</organism>
<protein>
    <submittedName>
        <fullName evidence="1">Uncharacterized protein</fullName>
    </submittedName>
</protein>
<sequence length="205" mass="21971">MAAVFTGHPRLSHYPLSFLSPESIAMQANLATSTTAAVPSTSAAFIPQKTSLGAEIITQRDAGLTYTMRRVLLLANGVRTVGELVSMLPGQNVMAELNELVERGLAEISATPHTATSHAVRPAADSGLTDDWMTASNFMMARARENLGVMAAGVINDLEQVQDQEAARQAMSRWYRALRGSRNGRSQADALRVQVSQMLKGSLGT</sequence>
<keyword evidence="2" id="KW-1185">Reference proteome</keyword>
<evidence type="ECO:0000313" key="2">
    <source>
        <dbReference type="Proteomes" id="UP001331561"/>
    </source>
</evidence>
<name>A0ABU6K0N7_9RHOO</name>
<dbReference type="EMBL" id="JAYXHS010000001">
    <property type="protein sequence ID" value="MEC5385242.1"/>
    <property type="molecule type" value="Genomic_DNA"/>
</dbReference>
<gene>
    <name evidence="1" type="ORF">VVD49_05875</name>
</gene>
<comment type="caution">
    <text evidence="1">The sequence shown here is derived from an EMBL/GenBank/DDBJ whole genome shotgun (WGS) entry which is preliminary data.</text>
</comment>
<evidence type="ECO:0000313" key="1">
    <source>
        <dbReference type="EMBL" id="MEC5385242.1"/>
    </source>
</evidence>
<accession>A0ABU6K0N7</accession>
<proteinExistence type="predicted"/>
<reference evidence="1 2" key="1">
    <citation type="submission" date="2024-01" db="EMBL/GenBank/DDBJ databases">
        <title>Uliginosibacterium soil sp. nov.</title>
        <authorList>
            <person name="Lv Y."/>
        </authorList>
    </citation>
    <scope>NUCLEOTIDE SEQUENCE [LARGE SCALE GENOMIC DNA]</scope>
    <source>
        <strain evidence="1 2">H3</strain>
    </source>
</reference>
<dbReference type="Proteomes" id="UP001331561">
    <property type="component" value="Unassembled WGS sequence"/>
</dbReference>
<dbReference type="RefSeq" id="WP_327598202.1">
    <property type="nucleotide sequence ID" value="NZ_JAYXHS010000001.1"/>
</dbReference>